<evidence type="ECO:0000313" key="2">
    <source>
        <dbReference type="Proteomes" id="UP001600650"/>
    </source>
</evidence>
<dbReference type="EMBL" id="JBHVBU010000054">
    <property type="protein sequence ID" value="MFE7965266.1"/>
    <property type="molecule type" value="Genomic_DNA"/>
</dbReference>
<accession>A0ABW6JIQ8</accession>
<dbReference type="RefSeq" id="WP_381727173.1">
    <property type="nucleotide sequence ID" value="NZ_JBHVBU010000054.1"/>
</dbReference>
<name>A0ABW6JIQ8_STRCE</name>
<gene>
    <name evidence="1" type="ORF">ACFU0X_19915</name>
</gene>
<comment type="caution">
    <text evidence="1">The sequence shown here is derived from an EMBL/GenBank/DDBJ whole genome shotgun (WGS) entry which is preliminary data.</text>
</comment>
<reference evidence="1 2" key="1">
    <citation type="submission" date="2024-09" db="EMBL/GenBank/DDBJ databases">
        <title>The Natural Products Discovery Center: Release of the First 8490 Sequenced Strains for Exploring Actinobacteria Biosynthetic Diversity.</title>
        <authorList>
            <person name="Kalkreuter E."/>
            <person name="Kautsar S.A."/>
            <person name="Yang D."/>
            <person name="Bader C.D."/>
            <person name="Teijaro C.N."/>
            <person name="Fluegel L."/>
            <person name="Davis C.M."/>
            <person name="Simpson J.R."/>
            <person name="Lauterbach L."/>
            <person name="Steele A.D."/>
            <person name="Gui C."/>
            <person name="Meng S."/>
            <person name="Li G."/>
            <person name="Viehrig K."/>
            <person name="Ye F."/>
            <person name="Su P."/>
            <person name="Kiefer A.F."/>
            <person name="Nichols A."/>
            <person name="Cepeda A.J."/>
            <person name="Yan W."/>
            <person name="Fan B."/>
            <person name="Jiang Y."/>
            <person name="Adhikari A."/>
            <person name="Zheng C.-J."/>
            <person name="Schuster L."/>
            <person name="Cowan T.M."/>
            <person name="Smanski M.J."/>
            <person name="Chevrette M.G."/>
            <person name="De Carvalho L.P.S."/>
            <person name="Shen B."/>
        </authorList>
    </citation>
    <scope>NUCLEOTIDE SEQUENCE [LARGE SCALE GENOMIC DNA]</scope>
    <source>
        <strain evidence="1 2">NPDC057399</strain>
    </source>
</reference>
<evidence type="ECO:0000313" key="1">
    <source>
        <dbReference type="EMBL" id="MFE7965266.1"/>
    </source>
</evidence>
<dbReference type="Proteomes" id="UP001600650">
    <property type="component" value="Unassembled WGS sequence"/>
</dbReference>
<organism evidence="1 2">
    <name type="scientific">Streptomyces cellulosae</name>
    <dbReference type="NCBI Taxonomy" id="1968"/>
    <lineage>
        <taxon>Bacteria</taxon>
        <taxon>Bacillati</taxon>
        <taxon>Actinomycetota</taxon>
        <taxon>Actinomycetes</taxon>
        <taxon>Kitasatosporales</taxon>
        <taxon>Streptomycetaceae</taxon>
        <taxon>Streptomyces</taxon>
    </lineage>
</organism>
<protein>
    <submittedName>
        <fullName evidence="1">Uncharacterized protein</fullName>
    </submittedName>
</protein>
<keyword evidence="2" id="KW-1185">Reference proteome</keyword>
<proteinExistence type="predicted"/>
<sequence>MPARTRVATIWILHAEGRAQLGLADAGHVDADRIWEQADALPVGSERAVAMDRFNPVELNLALEDVEAAVAKWEGIAGVAGVCHVQEHDKDPYTAVRRLLA</sequence>